<sequence>MGWIPWQVKMARRVVHSDTIQRVRTNIQIPVQRLKTVQPGVKGLVREMCRKQNKAREKSKALRNYITRDTTACVRWEWRDETRRDNDGDRLPVSWYAPVIWMSARPLPIGVQFPASWLVEVDESNGEKRF</sequence>
<dbReference type="RefSeq" id="XP_003177276.1">
    <property type="nucleotide sequence ID" value="XM_003177228.1"/>
</dbReference>
<organism evidence="2">
    <name type="scientific">Arthroderma gypseum (strain ATCC MYA-4604 / CBS 118893)</name>
    <name type="common">Microsporum gypseum</name>
    <dbReference type="NCBI Taxonomy" id="535722"/>
    <lineage>
        <taxon>Eukaryota</taxon>
        <taxon>Fungi</taxon>
        <taxon>Dikarya</taxon>
        <taxon>Ascomycota</taxon>
        <taxon>Pezizomycotina</taxon>
        <taxon>Eurotiomycetes</taxon>
        <taxon>Eurotiomycetidae</taxon>
        <taxon>Onygenales</taxon>
        <taxon>Arthrodermataceae</taxon>
        <taxon>Nannizzia</taxon>
    </lineage>
</organism>
<name>E5R0C8_ARTGP</name>
<reference evidence="2" key="1">
    <citation type="journal article" date="2012" name="MBio">
        <title>Comparative genome analysis of Trichophyton rubrum and related dermatophytes reveals candidate genes involved in infection.</title>
        <authorList>
            <person name="Martinez D.A."/>
            <person name="Oliver B.G."/>
            <person name="Graeser Y."/>
            <person name="Goldberg J.M."/>
            <person name="Li W."/>
            <person name="Martinez-Rossi N.M."/>
            <person name="Monod M."/>
            <person name="Shelest E."/>
            <person name="Barton R.C."/>
            <person name="Birch E."/>
            <person name="Brakhage A.A."/>
            <person name="Chen Z."/>
            <person name="Gurr S.J."/>
            <person name="Heiman D."/>
            <person name="Heitman J."/>
            <person name="Kosti I."/>
            <person name="Rossi A."/>
            <person name="Saif S."/>
            <person name="Samalova M."/>
            <person name="Saunders C.W."/>
            <person name="Shea T."/>
            <person name="Summerbell R.C."/>
            <person name="Xu J."/>
            <person name="Young S."/>
            <person name="Zeng Q."/>
            <person name="Birren B.W."/>
            <person name="Cuomo C.A."/>
            <person name="White T.C."/>
        </authorList>
    </citation>
    <scope>NUCLEOTIDE SEQUENCE [LARGE SCALE GENOMIC DNA]</scope>
    <source>
        <strain evidence="2">ATCC MYA-4604 / CBS 118893</strain>
    </source>
</reference>
<dbReference type="Proteomes" id="UP000002669">
    <property type="component" value="Unassembled WGS sequence"/>
</dbReference>
<accession>E5R0C8</accession>
<dbReference type="InParanoid" id="E5R0C8"/>
<dbReference type="GeneID" id="10032602"/>
<dbReference type="eggNOG" id="ENOG502RQ9Z">
    <property type="taxonomic scope" value="Eukaryota"/>
</dbReference>
<proteinExistence type="predicted"/>
<dbReference type="AlphaFoldDB" id="E5R0C8"/>
<dbReference type="VEuPathDB" id="FungiDB:MGYG_01357"/>
<protein>
    <submittedName>
        <fullName evidence="1">Uncharacterized protein</fullName>
    </submittedName>
</protein>
<gene>
    <name evidence="1" type="ORF">MGYG_01357</name>
</gene>
<dbReference type="HOGENOM" id="CLU_1937628_0_0_1"/>
<evidence type="ECO:0000313" key="2">
    <source>
        <dbReference type="Proteomes" id="UP000002669"/>
    </source>
</evidence>
<dbReference type="EMBL" id="DS989822">
    <property type="protein sequence ID" value="EFQ98324.1"/>
    <property type="molecule type" value="Genomic_DNA"/>
</dbReference>
<keyword evidence="2" id="KW-1185">Reference proteome</keyword>
<evidence type="ECO:0000313" key="1">
    <source>
        <dbReference type="EMBL" id="EFQ98324.1"/>
    </source>
</evidence>